<feature type="compositionally biased region" description="Acidic residues" evidence="1">
    <location>
        <begin position="365"/>
        <end position="375"/>
    </location>
</feature>
<name>A0AAD1UHW0_EUPCR</name>
<proteinExistence type="predicted"/>
<feature type="compositionally biased region" description="Basic and acidic residues" evidence="1">
    <location>
        <begin position="349"/>
        <end position="364"/>
    </location>
</feature>
<dbReference type="AlphaFoldDB" id="A0AAD1UHW0"/>
<evidence type="ECO:0000256" key="1">
    <source>
        <dbReference type="SAM" id="MobiDB-lite"/>
    </source>
</evidence>
<feature type="compositionally biased region" description="Basic and acidic residues" evidence="1">
    <location>
        <begin position="376"/>
        <end position="401"/>
    </location>
</feature>
<dbReference type="EMBL" id="CAMPGE010010116">
    <property type="protein sequence ID" value="CAI2368972.1"/>
    <property type="molecule type" value="Genomic_DNA"/>
</dbReference>
<sequence>MGNCFGSNSGGVMDMAKGANNLAKAGEKSEAEKQFDALVQAIENSEKDDSFIYFKYTSLESVDKVVLDAQRIVNDIYKIRITLKKSMEKLIHKTHIWEINGANSSHAIVAMIYSIYAQTEREEAESLIVFKKKFPFVGKGKDSKVEGVATNMKILFDYTTAMETAGAKMPKLVEECIDLAKKAVSLGDSYMDELKQADQKVTIKAAKSVPHNLKMLKRTKLMALTTMKIIKKLTVELTLASKVLVEERNDLPDYGKTLADEGITEPLECYKKVGKPVEPVDPPTTEESLLDFPHIEEQIEEVPEELDGEQFEEAKGGNAVEVQEEAKLNSANNAQAHENQKESDEEEEDTKKEETDDKDTKKEDENEAEGEGEHEDIDKNNMEADKDTAKEGETKKEADDE</sequence>
<comment type="caution">
    <text evidence="2">The sequence shown here is derived from an EMBL/GenBank/DDBJ whole genome shotgun (WGS) entry which is preliminary data.</text>
</comment>
<organism evidence="2 3">
    <name type="scientific">Euplotes crassus</name>
    <dbReference type="NCBI Taxonomy" id="5936"/>
    <lineage>
        <taxon>Eukaryota</taxon>
        <taxon>Sar</taxon>
        <taxon>Alveolata</taxon>
        <taxon>Ciliophora</taxon>
        <taxon>Intramacronucleata</taxon>
        <taxon>Spirotrichea</taxon>
        <taxon>Hypotrichia</taxon>
        <taxon>Euplotida</taxon>
        <taxon>Euplotidae</taxon>
        <taxon>Moneuplotes</taxon>
    </lineage>
</organism>
<accession>A0AAD1UHW0</accession>
<keyword evidence="3" id="KW-1185">Reference proteome</keyword>
<dbReference type="Proteomes" id="UP001295684">
    <property type="component" value="Unassembled WGS sequence"/>
</dbReference>
<protein>
    <submittedName>
        <fullName evidence="2">Uncharacterized protein</fullName>
    </submittedName>
</protein>
<reference evidence="2" key="1">
    <citation type="submission" date="2023-07" db="EMBL/GenBank/DDBJ databases">
        <authorList>
            <consortium name="AG Swart"/>
            <person name="Singh M."/>
            <person name="Singh A."/>
            <person name="Seah K."/>
            <person name="Emmerich C."/>
        </authorList>
    </citation>
    <scope>NUCLEOTIDE SEQUENCE</scope>
    <source>
        <strain evidence="2">DP1</strain>
    </source>
</reference>
<gene>
    <name evidence="2" type="ORF">ECRASSUSDP1_LOCUS10268</name>
</gene>
<evidence type="ECO:0000313" key="3">
    <source>
        <dbReference type="Proteomes" id="UP001295684"/>
    </source>
</evidence>
<evidence type="ECO:0000313" key="2">
    <source>
        <dbReference type="EMBL" id="CAI2368972.1"/>
    </source>
</evidence>
<feature type="region of interest" description="Disordered" evidence="1">
    <location>
        <begin position="306"/>
        <end position="401"/>
    </location>
</feature>